<comment type="caution">
    <text evidence="5">The sequence shown here is derived from an EMBL/GenBank/DDBJ whole genome shotgun (WGS) entry which is preliminary data.</text>
</comment>
<accession>A0ABT8I141</accession>
<keyword evidence="2 5" id="KW-0328">Glycosyltransferase</keyword>
<dbReference type="PANTHER" id="PTHR22916:SF51">
    <property type="entry name" value="GLYCOSYLTRANSFERASE EPSH-RELATED"/>
    <property type="match status" value="1"/>
</dbReference>
<gene>
    <name evidence="5" type="ORF">QYB97_19705</name>
</gene>
<dbReference type="InterPro" id="IPR001173">
    <property type="entry name" value="Glyco_trans_2-like"/>
</dbReference>
<dbReference type="Gene3D" id="3.90.550.10">
    <property type="entry name" value="Spore Coat Polysaccharide Biosynthesis Protein SpsA, Chain A"/>
    <property type="match status" value="1"/>
</dbReference>
<comment type="similarity">
    <text evidence="1">Belongs to the glycosyltransferase 2 family.</text>
</comment>
<dbReference type="PANTHER" id="PTHR22916">
    <property type="entry name" value="GLYCOSYLTRANSFERASE"/>
    <property type="match status" value="1"/>
</dbReference>
<dbReference type="InterPro" id="IPR029044">
    <property type="entry name" value="Nucleotide-diphossugar_trans"/>
</dbReference>
<proteinExistence type="inferred from homology"/>
<evidence type="ECO:0000259" key="4">
    <source>
        <dbReference type="Pfam" id="PF00535"/>
    </source>
</evidence>
<dbReference type="GO" id="GO:0016757">
    <property type="term" value="F:glycosyltransferase activity"/>
    <property type="evidence" value="ECO:0007669"/>
    <property type="project" value="UniProtKB-KW"/>
</dbReference>
<organism evidence="5 6">
    <name type="scientific">Fictibacillus fluitans</name>
    <dbReference type="NCBI Taxonomy" id="3058422"/>
    <lineage>
        <taxon>Bacteria</taxon>
        <taxon>Bacillati</taxon>
        <taxon>Bacillota</taxon>
        <taxon>Bacilli</taxon>
        <taxon>Bacillales</taxon>
        <taxon>Fictibacillaceae</taxon>
        <taxon>Fictibacillus</taxon>
    </lineage>
</organism>
<dbReference type="RefSeq" id="WP_301167738.1">
    <property type="nucleotide sequence ID" value="NZ_JAUHTR010000014.1"/>
</dbReference>
<feature type="domain" description="Glycosyltransferase 2-like" evidence="4">
    <location>
        <begin position="5"/>
        <end position="153"/>
    </location>
</feature>
<keyword evidence="6" id="KW-1185">Reference proteome</keyword>
<sequence>MPEISVIVPIFNAEKYLSKCIKSILNQTFRDFELILVNDGSTDNSLKICRNFSEKDNRIFLINQANKGSIEARRAGLNVSNSKLIMFVDADDWVNARILELLHNELVINDVDITVCNMSKVLGNGYLVKKVGDNTYFKGSKIYDKEKIMNSIVVAYFHGHPFPSSLSAKLYKKELLMNSGKYLDRIKFLGDDLFYNIEILTKTNRIKVIDKSLYNYRAGGFTSKYMPALFDDMVNGYLIQKEIIENLYHHTLEKQMNGISIMLLNTLKTCLSNLFYSDFDITQRKSIISNYVSNMAVRESIRNSGAKNYFSDEYLMAIQEGDINYLYNLGLDSFNKNKLKRFMIHLVAKTPMI</sequence>
<keyword evidence="3 5" id="KW-0808">Transferase</keyword>
<dbReference type="Pfam" id="PF00535">
    <property type="entry name" value="Glycos_transf_2"/>
    <property type="match status" value="1"/>
</dbReference>
<reference evidence="5" key="1">
    <citation type="submission" date="2023-07" db="EMBL/GenBank/DDBJ databases">
        <title>Fictibacillus sp. isolated from freshwater pond.</title>
        <authorList>
            <person name="Kirdat K."/>
            <person name="Bhat A."/>
            <person name="Mourya A."/>
            <person name="Yadav A."/>
        </authorList>
    </citation>
    <scope>NUCLEOTIDE SEQUENCE</scope>
    <source>
        <strain evidence="5">NE201</strain>
    </source>
</reference>
<evidence type="ECO:0000256" key="3">
    <source>
        <dbReference type="ARBA" id="ARBA00022679"/>
    </source>
</evidence>
<dbReference type="EC" id="2.4.-.-" evidence="5"/>
<dbReference type="SUPFAM" id="SSF53448">
    <property type="entry name" value="Nucleotide-diphospho-sugar transferases"/>
    <property type="match status" value="1"/>
</dbReference>
<evidence type="ECO:0000313" key="6">
    <source>
        <dbReference type="Proteomes" id="UP001172721"/>
    </source>
</evidence>
<evidence type="ECO:0000256" key="2">
    <source>
        <dbReference type="ARBA" id="ARBA00022676"/>
    </source>
</evidence>
<dbReference type="Proteomes" id="UP001172721">
    <property type="component" value="Unassembled WGS sequence"/>
</dbReference>
<protein>
    <submittedName>
        <fullName evidence="5">Glycosyltransferase</fullName>
        <ecNumber evidence="5">2.4.-.-</ecNumber>
    </submittedName>
</protein>
<evidence type="ECO:0000313" key="5">
    <source>
        <dbReference type="EMBL" id="MDN4526716.1"/>
    </source>
</evidence>
<dbReference type="CDD" id="cd00761">
    <property type="entry name" value="Glyco_tranf_GTA_type"/>
    <property type="match status" value="1"/>
</dbReference>
<dbReference type="EMBL" id="JAUHTR010000014">
    <property type="protein sequence ID" value="MDN4526716.1"/>
    <property type="molecule type" value="Genomic_DNA"/>
</dbReference>
<name>A0ABT8I141_9BACL</name>
<evidence type="ECO:0000256" key="1">
    <source>
        <dbReference type="ARBA" id="ARBA00006739"/>
    </source>
</evidence>